<accession>A0ABS7RYV4</accession>
<sequence>MREFINTLMYDIKINSFKSKIIILIFRMATLHSMTKLLYPISLSFVILNRLINECFFGVEIPYHLKIGKGFKIWHGNSFIINRGCIIGENFTIRQFCTLGSNKRGVDIDFRVGNNVSMGAHSCIIGDNINIGDNVSIGVGVIVLNDIPPNSYVFTENKNIIKDKRNNS</sequence>
<feature type="transmembrane region" description="Helical" evidence="2">
    <location>
        <begin position="21"/>
        <end position="39"/>
    </location>
</feature>
<dbReference type="SUPFAM" id="SSF51161">
    <property type="entry name" value="Trimeric LpxA-like enzymes"/>
    <property type="match status" value="1"/>
</dbReference>
<keyword evidence="1" id="KW-0012">Acyltransferase</keyword>
<keyword evidence="1" id="KW-0808">Transferase</keyword>
<keyword evidence="4" id="KW-1185">Reference proteome</keyword>
<evidence type="ECO:0000256" key="2">
    <source>
        <dbReference type="SAM" id="Phobius"/>
    </source>
</evidence>
<gene>
    <name evidence="3" type="ORF">ITX56_17075</name>
</gene>
<dbReference type="Gene3D" id="2.160.10.10">
    <property type="entry name" value="Hexapeptide repeat proteins"/>
    <property type="match status" value="1"/>
</dbReference>
<evidence type="ECO:0000256" key="1">
    <source>
        <dbReference type="PIRNR" id="PIRNR000441"/>
    </source>
</evidence>
<protein>
    <recommendedName>
        <fullName evidence="1">Acetyltransferase</fullName>
        <ecNumber evidence="1">2.3.1.-</ecNumber>
    </recommendedName>
</protein>
<comment type="caution">
    <text evidence="3">The sequence shown here is derived from an EMBL/GenBank/DDBJ whole genome shotgun (WGS) entry which is preliminary data.</text>
</comment>
<dbReference type="PANTHER" id="PTHR42811">
    <property type="entry name" value="SERINE ACETYLTRANSFERASE"/>
    <property type="match status" value="1"/>
</dbReference>
<dbReference type="PIRSF" id="PIRSF000441">
    <property type="entry name" value="CysE"/>
    <property type="match status" value="1"/>
</dbReference>
<proteinExistence type="inferred from homology"/>
<reference evidence="3 4" key="1">
    <citation type="submission" date="2020-11" db="EMBL/GenBank/DDBJ databases">
        <title>Draft Genome of Enterobacter sp. strain EMC7.</title>
        <authorList>
            <person name="Barman P."/>
            <person name="Sinha S."/>
            <person name="Sen S."/>
            <person name="Chakraborty R."/>
        </authorList>
    </citation>
    <scope>NUCLEOTIDE SEQUENCE [LARGE SCALE GENOMIC DNA]</scope>
    <source>
        <strain evidence="3 4">EMC7</strain>
    </source>
</reference>
<name>A0ABS7RYV4_9ENTR</name>
<dbReference type="InterPro" id="IPR005881">
    <property type="entry name" value="Ser_O-AcTrfase"/>
</dbReference>
<keyword evidence="2" id="KW-0472">Membrane</keyword>
<comment type="similarity">
    <text evidence="1">Belongs to the transferase hexapeptide repeat family.</text>
</comment>
<dbReference type="Proteomes" id="UP000706580">
    <property type="component" value="Unassembled WGS sequence"/>
</dbReference>
<dbReference type="EMBL" id="JADMNK010000010">
    <property type="protein sequence ID" value="MBZ0059484.1"/>
    <property type="molecule type" value="Genomic_DNA"/>
</dbReference>
<keyword evidence="2" id="KW-0812">Transmembrane</keyword>
<dbReference type="EC" id="2.3.1.-" evidence="1"/>
<evidence type="ECO:0000313" key="3">
    <source>
        <dbReference type="EMBL" id="MBZ0059484.1"/>
    </source>
</evidence>
<dbReference type="InterPro" id="IPR011004">
    <property type="entry name" value="Trimer_LpxA-like_sf"/>
</dbReference>
<organism evidence="3 4">
    <name type="scientific">Leclercia barmai</name>
    <dbReference type="NCBI Taxonomy" id="2785629"/>
    <lineage>
        <taxon>Bacteria</taxon>
        <taxon>Pseudomonadati</taxon>
        <taxon>Pseudomonadota</taxon>
        <taxon>Gammaproteobacteria</taxon>
        <taxon>Enterobacterales</taxon>
        <taxon>Enterobacteriaceae</taxon>
        <taxon>Leclercia</taxon>
    </lineage>
</organism>
<evidence type="ECO:0000313" key="4">
    <source>
        <dbReference type="Proteomes" id="UP000706580"/>
    </source>
</evidence>
<keyword evidence="2" id="KW-1133">Transmembrane helix</keyword>
<dbReference type="RefSeq" id="WP_223075166.1">
    <property type="nucleotide sequence ID" value="NZ_JADMNK010000010.1"/>
</dbReference>